<dbReference type="InterPro" id="IPR001492">
    <property type="entry name" value="Flagellin"/>
</dbReference>
<protein>
    <submittedName>
        <fullName evidence="1">Flagellar hook-associated protein FlgL</fullName>
    </submittedName>
</protein>
<dbReference type="PANTHER" id="PTHR42792">
    <property type="entry name" value="FLAGELLIN"/>
    <property type="match status" value="1"/>
</dbReference>
<dbReference type="GO" id="GO:0005198">
    <property type="term" value="F:structural molecule activity"/>
    <property type="evidence" value="ECO:0007669"/>
    <property type="project" value="InterPro"/>
</dbReference>
<dbReference type="SUPFAM" id="SSF64518">
    <property type="entry name" value="Phase 1 flagellin"/>
    <property type="match status" value="1"/>
</dbReference>
<keyword evidence="2" id="KW-1185">Reference proteome</keyword>
<keyword evidence="1" id="KW-0966">Cell projection</keyword>
<sequence>MAITTLSSSNLVSQIVSQRAQMEALQVQLTTQKKSTTYSGLGVQRGASVNYRQQMSNLGAYDSTIDLVSTRLKLIDTSLTRLEKIPSEVKSAIDPNAFEVLADGKTAAQKSAEIALKETIGLLNQDAAGRYLFAGNETDSEPVAGYDELINGTNTKAGFSTYVEERKQADLGADGLGRLAASAAGTTVTLEKATPVTTTFGFVITGVDSDLSNVTAAVSGSPAALTVDFAGQPTEGESIDVTLTNPDGSTSVVTLTATAGPDVEDGQFLIGATPADTANNFVTSLTNGVKDAASTDLAAASVLTAADNFFDTEGGALPQRVDTSGGPAYTATDLVDADPNTSVIWYTGQNDASSARQGATAKIDSAITINYGVRANEQSLTAIVKTLAAFTVETFDENVATDERRYSTLAEKVDSTLGFPDGAQSPEDLHAEIAVAYAAVQAADQRHVTTKAALQDLVDNVEGVDVYEVSAQILQLQTQLQASYQTTALMSQLSLVNYL</sequence>
<dbReference type="AlphaFoldDB" id="A0A2C9D7D7"/>
<dbReference type="OrthoDB" id="7312911at2"/>
<organism evidence="1 2">
    <name type="scientific">Hartmannibacter diazotrophicus</name>
    <dbReference type="NCBI Taxonomy" id="1482074"/>
    <lineage>
        <taxon>Bacteria</taxon>
        <taxon>Pseudomonadati</taxon>
        <taxon>Pseudomonadota</taxon>
        <taxon>Alphaproteobacteria</taxon>
        <taxon>Hyphomicrobiales</taxon>
        <taxon>Pleomorphomonadaceae</taxon>
        <taxon>Hartmannibacter</taxon>
    </lineage>
</organism>
<evidence type="ECO:0000313" key="2">
    <source>
        <dbReference type="Proteomes" id="UP000223606"/>
    </source>
</evidence>
<dbReference type="RefSeq" id="WP_099556640.1">
    <property type="nucleotide sequence ID" value="NZ_LT960614.1"/>
</dbReference>
<dbReference type="GO" id="GO:0009288">
    <property type="term" value="C:bacterial-type flagellum"/>
    <property type="evidence" value="ECO:0007669"/>
    <property type="project" value="InterPro"/>
</dbReference>
<dbReference type="PANTHER" id="PTHR42792:SF1">
    <property type="entry name" value="FLAGELLAR HOOK-ASSOCIATED PROTEIN 3"/>
    <property type="match status" value="1"/>
</dbReference>
<evidence type="ECO:0000313" key="1">
    <source>
        <dbReference type="EMBL" id="SON56232.1"/>
    </source>
</evidence>
<accession>A0A2C9D7D7</accession>
<dbReference type="Proteomes" id="UP000223606">
    <property type="component" value="Chromosome 1"/>
</dbReference>
<proteinExistence type="predicted"/>
<keyword evidence="1" id="KW-0969">Cilium</keyword>
<name>A0A2C9D7D7_9HYPH</name>
<dbReference type="KEGG" id="hdi:HDIA_2691"/>
<dbReference type="EMBL" id="LT960614">
    <property type="protein sequence ID" value="SON56232.1"/>
    <property type="molecule type" value="Genomic_DNA"/>
</dbReference>
<keyword evidence="1" id="KW-0282">Flagellum</keyword>
<gene>
    <name evidence="1" type="primary">flgL</name>
    <name evidence="1" type="ORF">HDIA_2691</name>
</gene>
<reference evidence="2" key="1">
    <citation type="submission" date="2017-09" db="EMBL/GenBank/DDBJ databases">
        <title>Genome sequence of Nannocystis excedens DSM 71.</title>
        <authorList>
            <person name="Blom J."/>
        </authorList>
    </citation>
    <scope>NUCLEOTIDE SEQUENCE [LARGE SCALE GENOMIC DNA]</scope>
    <source>
        <strain evidence="2">type strain: E19</strain>
    </source>
</reference>